<dbReference type="Gene3D" id="3.30.420.150">
    <property type="entry name" value="Exopolyphosphatase. Domain 2"/>
    <property type="match status" value="1"/>
</dbReference>
<dbReference type="HOGENOM" id="CLU_025908_1_2_9"/>
<accession>G9X2A2</accession>
<dbReference type="RefSeq" id="WP_009524762.1">
    <property type="nucleotide sequence ID" value="NZ_JBQMYZ010000007.1"/>
</dbReference>
<dbReference type="PANTHER" id="PTHR30005:SF0">
    <property type="entry name" value="RETROGRADE REGULATION PROTEIN 2"/>
    <property type="match status" value="1"/>
</dbReference>
<name>G9X9T0_9FIRM</name>
<dbReference type="STRING" id="796937.HMPREF9630_01117"/>
<gene>
    <name evidence="4" type="ORF">HMPREF9628_00021</name>
    <name evidence="3" type="ORF">HMPREF9629_00525</name>
</gene>
<reference evidence="3 6" key="1">
    <citation type="submission" date="2011-08" db="EMBL/GenBank/DDBJ databases">
        <title>The Genome Sequence of Eubacteriaceae bacterium ACC19a.</title>
        <authorList>
            <consortium name="The Broad Institute Genome Sequencing Platform"/>
            <person name="Earl A."/>
            <person name="Ward D."/>
            <person name="Feldgarden M."/>
            <person name="Gevers D."/>
            <person name="Sizova M."/>
            <person name="Hazen A."/>
            <person name="Epstein S."/>
            <person name="Young S.K."/>
            <person name="Zeng Q."/>
            <person name="Gargeya S."/>
            <person name="Fitzgerald M."/>
            <person name="Haas B."/>
            <person name="Abouelleil A."/>
            <person name="Alvarado L."/>
            <person name="Arachchi H.M."/>
            <person name="Berlin A."/>
            <person name="Brown A."/>
            <person name="Chapman S.B."/>
            <person name="Chen Z."/>
            <person name="Dunbar C."/>
            <person name="Freedman E."/>
            <person name="Gearin G."/>
            <person name="Gellesch M."/>
            <person name="Goldberg J."/>
            <person name="Griggs A."/>
            <person name="Gujja S."/>
            <person name="Heiman D."/>
            <person name="Howarth C."/>
            <person name="Larson L."/>
            <person name="Lui A."/>
            <person name="MacDonald P.J.P."/>
            <person name="Montmayeur A."/>
            <person name="Murphy C."/>
            <person name="Neiman D."/>
            <person name="Pearson M."/>
            <person name="Priest M."/>
            <person name="Roberts A."/>
            <person name="Saif S."/>
            <person name="Shea T."/>
            <person name="Shenoy N."/>
            <person name="Sisk P."/>
            <person name="Stolte C."/>
            <person name="Sykes S."/>
            <person name="Wortman J."/>
            <person name="Nusbaum C."/>
            <person name="Birren B."/>
        </authorList>
    </citation>
    <scope>NUCLEOTIDE SEQUENCE [LARGE SCALE GENOMIC DNA]</scope>
    <source>
        <strain evidence="3 6">ACC19a</strain>
    </source>
</reference>
<dbReference type="SUPFAM" id="SSF53067">
    <property type="entry name" value="Actin-like ATPase domain"/>
    <property type="match status" value="2"/>
</dbReference>
<comment type="caution">
    <text evidence="4">The sequence shown here is derived from an EMBL/GenBank/DDBJ whole genome shotgun (WGS) entry which is preliminary data.</text>
</comment>
<comment type="similarity">
    <text evidence="1">Belongs to the GppA/Ppx family.</text>
</comment>
<dbReference type="PATRIC" id="fig|796937.3.peg.1749"/>
<dbReference type="Gene3D" id="3.30.420.40">
    <property type="match status" value="1"/>
</dbReference>
<evidence type="ECO:0000313" key="6">
    <source>
        <dbReference type="Proteomes" id="UP000006437"/>
    </source>
</evidence>
<dbReference type="PANTHER" id="PTHR30005">
    <property type="entry name" value="EXOPOLYPHOSPHATASE"/>
    <property type="match status" value="1"/>
</dbReference>
<reference evidence="4 5" key="2">
    <citation type="submission" date="2011-08" db="EMBL/GenBank/DDBJ databases">
        <title>The Genome Sequence of Eubacteriaceae bacterium CM5.</title>
        <authorList>
            <consortium name="The Broad Institute Genome Sequencing Platform"/>
            <person name="Earl A."/>
            <person name="Ward D."/>
            <person name="Feldgarden M."/>
            <person name="Gevers D."/>
            <person name="Sizova M."/>
            <person name="Hazen A."/>
            <person name="Epstein S."/>
            <person name="Young S.K."/>
            <person name="Zeng Q."/>
            <person name="Gargeya S."/>
            <person name="Fitzgerald M."/>
            <person name="Haas B."/>
            <person name="Abouelleil A."/>
            <person name="Alvarado L."/>
            <person name="Arachchi H.M."/>
            <person name="Berlin A."/>
            <person name="Brown A."/>
            <person name="Chapman S.B."/>
            <person name="Chen Z."/>
            <person name="Dunbar C."/>
            <person name="Freedman E."/>
            <person name="Gearin G."/>
            <person name="Gellesch M."/>
            <person name="Goldberg J."/>
            <person name="Griggs A."/>
            <person name="Gujja S."/>
            <person name="Heiman D."/>
            <person name="Howarth C."/>
            <person name="Larson L."/>
            <person name="Lui A."/>
            <person name="MacDonald P.J.P."/>
            <person name="Montmayeur A."/>
            <person name="Murphy C."/>
            <person name="Neiman D."/>
            <person name="Pearson M."/>
            <person name="Priest M."/>
            <person name="Roberts A."/>
            <person name="Saif S."/>
            <person name="Shea T."/>
            <person name="Shenoy N."/>
            <person name="Sisk P."/>
            <person name="Stolte C."/>
            <person name="Sykes S."/>
            <person name="Wortman J."/>
            <person name="Nusbaum C."/>
            <person name="Birren B."/>
        </authorList>
    </citation>
    <scope>NUCLEOTIDE SEQUENCE [LARGE SCALE GENOMIC DNA]</scope>
    <source>
        <strain evidence="4 5">CM5</strain>
    </source>
</reference>
<dbReference type="EMBL" id="AFZE01000045">
    <property type="protein sequence ID" value="EHL13225.1"/>
    <property type="molecule type" value="Genomic_DNA"/>
</dbReference>
<dbReference type="EMBL" id="AFZG01000001">
    <property type="protein sequence ID" value="EHL20176.1"/>
    <property type="molecule type" value="Genomic_DNA"/>
</dbReference>
<sequence length="302" mass="34123">MKVATVDIGTNSMRLLIADYDKNIISNREKYVQITKMGKDVDANRRISTESINRNTRALENFVNMAKEQHCEKIKVIGTSALRDSVNREEFVNEAMKKTGIEVEIISGEMEANLGFLGVKNLLDKKDYTLTIDIGGGSTEFILGNNLGELIFSKSEDIGSVRMTEKFLKTDPPTEFEILNLYDYMDITINNTIDVLKSYKIGKFIGIGGTATSISSMLQELSPYLSERVHNSKIYYDDLVRVFYDLSKKTLSEKQMITGLQPQRADVIFAGVCILKNIMYRLNASYLVVSEYDNLEGLVYTM</sequence>
<evidence type="ECO:0000259" key="2">
    <source>
        <dbReference type="Pfam" id="PF02541"/>
    </source>
</evidence>
<proteinExistence type="inferred from homology"/>
<dbReference type="Pfam" id="PF02541">
    <property type="entry name" value="Ppx-GppA"/>
    <property type="match status" value="1"/>
</dbReference>
<dbReference type="CDD" id="cd24054">
    <property type="entry name" value="ASKHA_NBD_AaPPX-GppA_MtPPX2-like"/>
    <property type="match status" value="1"/>
</dbReference>
<feature type="domain" description="Ppx/GppA phosphatase N-terminal" evidence="2">
    <location>
        <begin position="31"/>
        <end position="302"/>
    </location>
</feature>
<accession>G9X9T0</accession>
<evidence type="ECO:0000313" key="5">
    <source>
        <dbReference type="Proteomes" id="UP000003379"/>
    </source>
</evidence>
<evidence type="ECO:0000256" key="1">
    <source>
        <dbReference type="ARBA" id="ARBA00007125"/>
    </source>
</evidence>
<dbReference type="Proteomes" id="UP000003379">
    <property type="component" value="Unassembled WGS sequence"/>
</dbReference>
<evidence type="ECO:0000313" key="4">
    <source>
        <dbReference type="EMBL" id="EHL20176.1"/>
    </source>
</evidence>
<dbReference type="Proteomes" id="UP000006437">
    <property type="component" value="Unassembled WGS sequence"/>
</dbReference>
<evidence type="ECO:0000313" key="3">
    <source>
        <dbReference type="EMBL" id="EHL13225.1"/>
    </source>
</evidence>
<dbReference type="InterPro" id="IPR043129">
    <property type="entry name" value="ATPase_NBD"/>
</dbReference>
<dbReference type="AlphaFoldDB" id="G9X9T0"/>
<dbReference type="GO" id="GO:0016462">
    <property type="term" value="F:pyrophosphatase activity"/>
    <property type="evidence" value="ECO:0007669"/>
    <property type="project" value="TreeGrafter"/>
</dbReference>
<dbReference type="InterPro" id="IPR003695">
    <property type="entry name" value="Ppx_GppA_N"/>
</dbReference>
<dbReference type="InterPro" id="IPR050273">
    <property type="entry name" value="GppA/Ppx_hydrolase"/>
</dbReference>
<protein>
    <recommendedName>
        <fullName evidence="2">Ppx/GppA phosphatase N-terminal domain-containing protein</fullName>
    </recommendedName>
</protein>
<organism evidence="4 5">
    <name type="scientific">Peptoanaerobacter stomatis</name>
    <dbReference type="NCBI Taxonomy" id="796937"/>
    <lineage>
        <taxon>Bacteria</taxon>
        <taxon>Bacillati</taxon>
        <taxon>Bacillota</taxon>
        <taxon>Clostridia</taxon>
        <taxon>Peptostreptococcales</taxon>
        <taxon>Filifactoraceae</taxon>
        <taxon>Peptoanaerobacter</taxon>
    </lineage>
</organism>